<feature type="coiled-coil region" evidence="1">
    <location>
        <begin position="119"/>
        <end position="146"/>
    </location>
</feature>
<comment type="caution">
    <text evidence="3">The sequence shown here is derived from an EMBL/GenBank/DDBJ whole genome shotgun (WGS) entry which is preliminary data.</text>
</comment>
<keyword evidence="4" id="KW-1185">Reference proteome</keyword>
<evidence type="ECO:0000256" key="1">
    <source>
        <dbReference type="SAM" id="Coils"/>
    </source>
</evidence>
<evidence type="ECO:0000313" key="4">
    <source>
        <dbReference type="Proteomes" id="UP000262379"/>
    </source>
</evidence>
<keyword evidence="1" id="KW-0175">Coiled coil</keyword>
<organism evidence="3 4">
    <name type="scientific">Mesorhizobium denitrificans</name>
    <dbReference type="NCBI Taxonomy" id="2294114"/>
    <lineage>
        <taxon>Bacteria</taxon>
        <taxon>Pseudomonadati</taxon>
        <taxon>Pseudomonadota</taxon>
        <taxon>Alphaproteobacteria</taxon>
        <taxon>Hyphomicrobiales</taxon>
        <taxon>Phyllobacteriaceae</taxon>
        <taxon>Mesorhizobium</taxon>
    </lineage>
</organism>
<sequence length="504" mass="56429">MNEIKIIPISEYEAQHPAWPEPDMRYLRSELPEPPALPLRDVFSSKWVEWIEAAAEAKAAPPDYVMAAVLSVCGSVLGNARWPLVWEGWAEPPVLWSVIIGNPSANKSPALDAVLIPLKQAERRQRDKAKAEVEEWRSNAEVAKLAESAWKEQVKAAIKADEDPPARPASADPGPEPFLPRLAVSDTTVERLAVILSRQPRGVLVSRDELAGWLQGMARYSGGGSDRPFWLESYGGRGYTVERMGRDPVYVERLTVGVTGGIQPDRMRTLLMKSDDDGLLARFVPIWPHPAPVKRPTLFHDDLFMENVIGRLLMLDMPTDADGNKRPWFIPFTDDARNLMDDFRQQVRDWENESEGLLKSFIGKLPGIAARLSLILTYLEWASEEADEPREIGVSAFGKAAHLIEAYLLPMARRAYADASVSKEERAARRLVQLIREQHWRQFTIRQVVRCARPSLKSADEVSQSIKPLEEADLVRAVESSAKSQGGRPIRLYAVNPALLGSQK</sequence>
<dbReference type="InterPro" id="IPR025048">
    <property type="entry name" value="DUF3987"/>
</dbReference>
<accession>A0A371XGN7</accession>
<protein>
    <submittedName>
        <fullName evidence="3">DUF3987 domain-containing protein</fullName>
    </submittedName>
</protein>
<name>A0A371XGN7_9HYPH</name>
<reference evidence="4" key="1">
    <citation type="submission" date="2018-08" db="EMBL/GenBank/DDBJ databases">
        <authorList>
            <person name="Im W.T."/>
        </authorList>
    </citation>
    <scope>NUCLEOTIDE SEQUENCE [LARGE SCALE GENOMIC DNA]</scope>
    <source>
        <strain evidence="4">LA-28</strain>
    </source>
</reference>
<dbReference type="Pfam" id="PF13148">
    <property type="entry name" value="DUF3987"/>
    <property type="match status" value="1"/>
</dbReference>
<feature type="region of interest" description="Disordered" evidence="2">
    <location>
        <begin position="158"/>
        <end position="181"/>
    </location>
</feature>
<gene>
    <name evidence="3" type="ORF">DY251_05060</name>
</gene>
<dbReference type="RefSeq" id="WP_116622791.1">
    <property type="nucleotide sequence ID" value="NZ_QURN01000004.1"/>
</dbReference>
<proteinExistence type="predicted"/>
<dbReference type="AlphaFoldDB" id="A0A371XGN7"/>
<evidence type="ECO:0000256" key="2">
    <source>
        <dbReference type="SAM" id="MobiDB-lite"/>
    </source>
</evidence>
<dbReference type="Proteomes" id="UP000262379">
    <property type="component" value="Unassembled WGS sequence"/>
</dbReference>
<evidence type="ECO:0000313" key="3">
    <source>
        <dbReference type="EMBL" id="RFC68353.1"/>
    </source>
</evidence>
<feature type="coiled-coil region" evidence="1">
    <location>
        <begin position="333"/>
        <end position="360"/>
    </location>
</feature>
<dbReference type="EMBL" id="QURN01000004">
    <property type="protein sequence ID" value="RFC68353.1"/>
    <property type="molecule type" value="Genomic_DNA"/>
</dbReference>